<dbReference type="PANTHER" id="PTHR11177">
    <property type="entry name" value="CHITINASE"/>
    <property type="match status" value="1"/>
</dbReference>
<feature type="compositionally biased region" description="Basic and acidic residues" evidence="3">
    <location>
        <begin position="12"/>
        <end position="21"/>
    </location>
</feature>
<dbReference type="eggNOG" id="KOG2806">
    <property type="taxonomic scope" value="Eukaryota"/>
</dbReference>
<dbReference type="GO" id="GO:0008843">
    <property type="term" value="F:endochitinase activity"/>
    <property type="evidence" value="ECO:0007669"/>
    <property type="project" value="UniProtKB-EC"/>
</dbReference>
<organism evidence="5">
    <name type="scientific">Pseudogymnoascus destructans</name>
    <dbReference type="NCBI Taxonomy" id="655981"/>
    <lineage>
        <taxon>Eukaryota</taxon>
        <taxon>Fungi</taxon>
        <taxon>Dikarya</taxon>
        <taxon>Ascomycota</taxon>
        <taxon>Pezizomycotina</taxon>
        <taxon>Leotiomycetes</taxon>
        <taxon>Thelebolales</taxon>
        <taxon>Thelebolaceae</taxon>
        <taxon>Pseudogymnoascus</taxon>
    </lineage>
</organism>
<dbReference type="GO" id="GO:0008061">
    <property type="term" value="F:chitin binding"/>
    <property type="evidence" value="ECO:0007669"/>
    <property type="project" value="InterPro"/>
</dbReference>
<proteinExistence type="inferred from homology"/>
<evidence type="ECO:0000256" key="1">
    <source>
        <dbReference type="ARBA" id="ARBA00008682"/>
    </source>
</evidence>
<evidence type="ECO:0000256" key="3">
    <source>
        <dbReference type="SAM" id="MobiDB-lite"/>
    </source>
</evidence>
<evidence type="ECO:0000313" key="5">
    <source>
        <dbReference type="EMBL" id="OAF58320.1"/>
    </source>
</evidence>
<dbReference type="VEuPathDB" id="FungiDB:GMDG_04337"/>
<dbReference type="PROSITE" id="PS51910">
    <property type="entry name" value="GH18_2"/>
    <property type="match status" value="1"/>
</dbReference>
<dbReference type="GO" id="GO:0005975">
    <property type="term" value="P:carbohydrate metabolic process"/>
    <property type="evidence" value="ECO:0007669"/>
    <property type="project" value="InterPro"/>
</dbReference>
<evidence type="ECO:0000259" key="4">
    <source>
        <dbReference type="PROSITE" id="PS51910"/>
    </source>
</evidence>
<dbReference type="Gene3D" id="3.10.50.10">
    <property type="match status" value="1"/>
</dbReference>
<accession>A0A177A976</accession>
<name>A0A177A976_9PEZI</name>
<dbReference type="SUPFAM" id="SSF51445">
    <property type="entry name" value="(Trans)glycosidases"/>
    <property type="match status" value="1"/>
</dbReference>
<sequence length="371" mass="40620">MPRTPPIPYGRKPPEPPEPPRRPSMADTAEIMSVNAVYYPNYRAYRGETPATLNYKCISHVYYAYAHVNADGFVFLSDELADGTMEVDGVNGCLGSFRVLKDKFPHLKVLLSIGGVDSSQSFRILSETAARRDNFAKSANLLVREARLDGIDIDWQHPDDAQQGSNFLSLLATVRLYLPSEDFMVVVPLPTNSWALQHIDLPKIEEYVDLVNLTAYDFSGPWRPTAGHHAQLYRAQEGENSGSAAVEYILATGFPAKKILLGIPVYGRSFIGAAAPGDHYHSNGGEDGIFEYKSLPRPGTQEVVDTERCAAVCVGGDGGFVTYDSPETVAMKGRYCKEQGLGGLFYWTGTADITNGPRSLVESGFRALHGS</sequence>
<reference evidence="5" key="1">
    <citation type="submission" date="2016-03" db="EMBL/GenBank/DDBJ databases">
        <title>Updated assembly of Pseudogymnoascus destructans, the fungus causing white-nose syndrome of bats.</title>
        <authorList>
            <person name="Palmer J.M."/>
            <person name="Drees K.P."/>
            <person name="Foster J.T."/>
            <person name="Lindner D.L."/>
        </authorList>
    </citation>
    <scope>NUCLEOTIDE SEQUENCE [LARGE SCALE GENOMIC DNA]</scope>
    <source>
        <strain evidence="5">20631-21</strain>
    </source>
</reference>
<protein>
    <recommendedName>
        <fullName evidence="2">chitinase</fullName>
        <ecNumber evidence="2">3.2.1.14</ecNumber>
    </recommendedName>
</protein>
<dbReference type="EMBL" id="KV441397">
    <property type="protein sequence ID" value="OAF58320.1"/>
    <property type="molecule type" value="Genomic_DNA"/>
</dbReference>
<dbReference type="OrthoDB" id="76388at2759"/>
<dbReference type="InterPro" id="IPR017853">
    <property type="entry name" value="GH"/>
</dbReference>
<dbReference type="PANTHER" id="PTHR11177:SF228">
    <property type="entry name" value="CHITINASE"/>
    <property type="match status" value="1"/>
</dbReference>
<dbReference type="InterPro" id="IPR050314">
    <property type="entry name" value="Glycosyl_Hydrlase_18"/>
</dbReference>
<dbReference type="SUPFAM" id="SSF54556">
    <property type="entry name" value="Chitinase insertion domain"/>
    <property type="match status" value="1"/>
</dbReference>
<feature type="region of interest" description="Disordered" evidence="3">
    <location>
        <begin position="1"/>
        <end position="25"/>
    </location>
</feature>
<dbReference type="Pfam" id="PF00704">
    <property type="entry name" value="Glyco_hydro_18"/>
    <property type="match status" value="1"/>
</dbReference>
<dbReference type="GeneID" id="36289553"/>
<feature type="domain" description="GH18" evidence="4">
    <location>
        <begin position="33"/>
        <end position="371"/>
    </location>
</feature>
<dbReference type="InterPro" id="IPR029070">
    <property type="entry name" value="Chitinase_insertion_sf"/>
</dbReference>
<comment type="similarity">
    <text evidence="1">Belongs to the glycosyl hydrolase 18 family. Chitinase class V subfamily.</text>
</comment>
<dbReference type="InterPro" id="IPR001223">
    <property type="entry name" value="Glyco_hydro18_cat"/>
</dbReference>
<gene>
    <name evidence="5" type="ORF">VC83_06494</name>
</gene>
<dbReference type="AlphaFoldDB" id="A0A177A976"/>
<dbReference type="InterPro" id="IPR011583">
    <property type="entry name" value="Chitinase_II/V-like_cat"/>
</dbReference>
<dbReference type="SMART" id="SM00636">
    <property type="entry name" value="Glyco_18"/>
    <property type="match status" value="1"/>
</dbReference>
<dbReference type="GO" id="GO:0005576">
    <property type="term" value="C:extracellular region"/>
    <property type="evidence" value="ECO:0007669"/>
    <property type="project" value="TreeGrafter"/>
</dbReference>
<evidence type="ECO:0000256" key="2">
    <source>
        <dbReference type="ARBA" id="ARBA00012729"/>
    </source>
</evidence>
<dbReference type="EC" id="3.2.1.14" evidence="2"/>
<dbReference type="Gene3D" id="3.20.20.80">
    <property type="entry name" value="Glycosidases"/>
    <property type="match status" value="1"/>
</dbReference>
<dbReference type="Proteomes" id="UP000077154">
    <property type="component" value="Unassembled WGS sequence"/>
</dbReference>
<dbReference type="RefSeq" id="XP_024323605.1">
    <property type="nucleotide sequence ID" value="XM_024470094.1"/>
</dbReference>
<dbReference type="GO" id="GO:0006032">
    <property type="term" value="P:chitin catabolic process"/>
    <property type="evidence" value="ECO:0007669"/>
    <property type="project" value="TreeGrafter"/>
</dbReference>